<protein>
    <recommendedName>
        <fullName evidence="3">Outer membrane protein beta-barrel domain-containing protein</fullName>
    </recommendedName>
</protein>
<organism evidence="1 2">
    <name type="scientific">Halobacteriovorax vibrionivorans</name>
    <dbReference type="NCBI Taxonomy" id="2152716"/>
    <lineage>
        <taxon>Bacteria</taxon>
        <taxon>Pseudomonadati</taxon>
        <taxon>Bdellovibrionota</taxon>
        <taxon>Bacteriovoracia</taxon>
        <taxon>Bacteriovoracales</taxon>
        <taxon>Halobacteriovoraceae</taxon>
        <taxon>Halobacteriovorax</taxon>
    </lineage>
</organism>
<dbReference type="Proteomes" id="UP000443582">
    <property type="component" value="Unassembled WGS sequence"/>
</dbReference>
<reference evidence="2" key="1">
    <citation type="journal article" date="2019" name="Int. J. Syst. Evol. Microbiol.">
        <title>Halobacteriovorax valvorus sp. nov., a novel prokaryotic predator isolated from coastal seawater of China.</title>
        <authorList>
            <person name="Chen M.-X."/>
        </authorList>
    </citation>
    <scope>NUCLEOTIDE SEQUENCE [LARGE SCALE GENOMIC DNA]</scope>
    <source>
        <strain evidence="2">BL9</strain>
    </source>
</reference>
<proteinExistence type="predicted"/>
<dbReference type="EMBL" id="QDKL01000001">
    <property type="protein sequence ID" value="RZF22717.1"/>
    <property type="molecule type" value="Genomic_DNA"/>
</dbReference>
<gene>
    <name evidence="1" type="ORF">DAY19_02790</name>
</gene>
<name>A0ABY0INC3_9BACT</name>
<keyword evidence="2" id="KW-1185">Reference proteome</keyword>
<evidence type="ECO:0000313" key="1">
    <source>
        <dbReference type="EMBL" id="RZF22717.1"/>
    </source>
</evidence>
<comment type="caution">
    <text evidence="1">The sequence shown here is derived from an EMBL/GenBank/DDBJ whole genome shotgun (WGS) entry which is preliminary data.</text>
</comment>
<evidence type="ECO:0000313" key="2">
    <source>
        <dbReference type="Proteomes" id="UP000443582"/>
    </source>
</evidence>
<accession>A0ABY0INC3</accession>
<sequence length="335" mass="38617">MPVGAEPLDFQEIIKSKKVKFIKLPYRVSKDKERLSEIYKKFIKDDSIVSINHPMVEKTIKNNKRINFNNLKANSRFELYISVDLLDFDKLSKFQFNLKKSQRTTQEKLDKLKEELSESPLRASVFYMASYGSFTQNNPAHADVTFLQNSPISLGLSVSYYPKEKPYNFAGSIYYSYLTTALIDQTDDEVKVDPEIGGNIYFSYKLKSPKMSWYTGFDFEKFNTFNLENLQKNALVTFDTNQVIYLTVGASRSIDILGHKFFTKLSYSHSIVSSRDNSFAASEYNETFSGSKVLFYLFKNLGNSFFAHSLFKYHWMSGPSDITTLRLGLGFGYIL</sequence>
<evidence type="ECO:0008006" key="3">
    <source>
        <dbReference type="Google" id="ProtNLM"/>
    </source>
</evidence>